<protein>
    <submittedName>
        <fullName evidence="2">ATP-grasp domain-containing protein</fullName>
    </submittedName>
</protein>
<dbReference type="Gene3D" id="3.30.470.20">
    <property type="entry name" value="ATP-grasp fold, B domain"/>
    <property type="match status" value="1"/>
</dbReference>
<dbReference type="EMBL" id="SNTZ01000003">
    <property type="protein sequence ID" value="THV59646.1"/>
    <property type="molecule type" value="Genomic_DNA"/>
</dbReference>
<dbReference type="Proteomes" id="UP000310406">
    <property type="component" value="Unassembled WGS sequence"/>
</dbReference>
<gene>
    <name evidence="2" type="ORF">EZV76_08755</name>
</gene>
<evidence type="ECO:0000313" key="2">
    <source>
        <dbReference type="EMBL" id="THV59646.1"/>
    </source>
</evidence>
<reference evidence="2 3" key="1">
    <citation type="submission" date="2019-03" db="EMBL/GenBank/DDBJ databases">
        <title>Muricauda SCR12 sp.nov, a marine bacterium isolated from Pacific Ocean:the Okinawa trough.</title>
        <authorList>
            <person name="Liu L."/>
        </authorList>
    </citation>
    <scope>NUCLEOTIDE SEQUENCE [LARGE SCALE GENOMIC DNA]</scope>
    <source>
        <strain evidence="2 3">SCR12</strain>
    </source>
</reference>
<evidence type="ECO:0000259" key="1">
    <source>
        <dbReference type="Pfam" id="PF02655"/>
    </source>
</evidence>
<dbReference type="RefSeq" id="WP_136566165.1">
    <property type="nucleotide sequence ID" value="NZ_SNTZ01000003.1"/>
</dbReference>
<name>A0A4V4HX43_9FLAO</name>
<dbReference type="Pfam" id="PF02655">
    <property type="entry name" value="ATP-grasp_3"/>
    <property type="match status" value="1"/>
</dbReference>
<dbReference type="GO" id="GO:0046872">
    <property type="term" value="F:metal ion binding"/>
    <property type="evidence" value="ECO:0007669"/>
    <property type="project" value="InterPro"/>
</dbReference>
<organism evidence="2 3">
    <name type="scientific">Flagellimonas alvinocaridis</name>
    <dbReference type="NCBI Taxonomy" id="2530200"/>
    <lineage>
        <taxon>Bacteria</taxon>
        <taxon>Pseudomonadati</taxon>
        <taxon>Bacteroidota</taxon>
        <taxon>Flavobacteriia</taxon>
        <taxon>Flavobacteriales</taxon>
        <taxon>Flavobacteriaceae</taxon>
        <taxon>Flagellimonas</taxon>
    </lineage>
</organism>
<comment type="caution">
    <text evidence="2">The sequence shown here is derived from an EMBL/GenBank/DDBJ whole genome shotgun (WGS) entry which is preliminary data.</text>
</comment>
<sequence length="279" mass="32125">MHLLDRVGHRLNNLALTSYINTLKFFDRSKEKKILFSEVCDWKEEIIKGLKGTKIQAFFKDLETEDFSGYDLVVPLTIADLTSETITEKMRATPSILPSPSIEAVKLFDNKHLFNEKLIGTGFGKYIPDVGEIEGYPYILKKKKDKWGANTFLITDETLEKKHLDKINSNEFFVQEIITGRYEHAAHIVIKNGKIEKALTFKYIFDDRTGIKGKDPHIRNVDRNHYLKIFEEILNATGFEGLCCVNYKVKNGIPYIIEINPRFGGSLAPHFYLFIRGKI</sequence>
<dbReference type="SUPFAM" id="SSF56059">
    <property type="entry name" value="Glutathione synthetase ATP-binding domain-like"/>
    <property type="match status" value="1"/>
</dbReference>
<accession>A0A4V4HX43</accession>
<dbReference type="GO" id="GO:0005524">
    <property type="term" value="F:ATP binding"/>
    <property type="evidence" value="ECO:0007669"/>
    <property type="project" value="InterPro"/>
</dbReference>
<keyword evidence="3" id="KW-1185">Reference proteome</keyword>
<dbReference type="OrthoDB" id="650389at2"/>
<feature type="domain" description="ATP-grasp fold PylC-type" evidence="1">
    <location>
        <begin position="133"/>
        <end position="266"/>
    </location>
</feature>
<evidence type="ECO:0000313" key="3">
    <source>
        <dbReference type="Proteomes" id="UP000310406"/>
    </source>
</evidence>
<proteinExistence type="predicted"/>
<dbReference type="AlphaFoldDB" id="A0A4V4HX43"/>
<dbReference type="InterPro" id="IPR003806">
    <property type="entry name" value="ATP-grasp_PylC-type"/>
</dbReference>